<dbReference type="InterPro" id="IPR051401">
    <property type="entry name" value="GtrA_CellWall_Glycosyl"/>
</dbReference>
<reference evidence="8" key="2">
    <citation type="journal article" date="2023" name="ISME Commun">
        <title>Characterization of a bloom-associated alphaproteobacterial lineage, 'Candidatus Phycosocius': insights into freshwater algal-bacterial interactions.</title>
        <authorList>
            <person name="Tanabe Y."/>
            <person name="Yamaguchi H."/>
            <person name="Yoshida M."/>
            <person name="Kai A."/>
            <person name="Okazaki Y."/>
        </authorList>
    </citation>
    <scope>NUCLEOTIDE SEQUENCE</scope>
    <source>
        <strain evidence="8">BOTRYCO-1</strain>
    </source>
</reference>
<keyword evidence="4 6" id="KW-1133">Transmembrane helix</keyword>
<evidence type="ECO:0000256" key="1">
    <source>
        <dbReference type="ARBA" id="ARBA00004141"/>
    </source>
</evidence>
<organism evidence="8 9">
    <name type="scientific">Candidatus Phycosocius spiralis</name>
    <dbReference type="NCBI Taxonomy" id="2815099"/>
    <lineage>
        <taxon>Bacteria</taxon>
        <taxon>Pseudomonadati</taxon>
        <taxon>Pseudomonadota</taxon>
        <taxon>Alphaproteobacteria</taxon>
        <taxon>Caulobacterales</taxon>
        <taxon>Caulobacterales incertae sedis</taxon>
        <taxon>Candidatus Phycosocius</taxon>
    </lineage>
</organism>
<feature type="domain" description="GtrA/DPMS transmembrane" evidence="7">
    <location>
        <begin position="15"/>
        <end position="128"/>
    </location>
</feature>
<feature type="transmembrane region" description="Helical" evidence="6">
    <location>
        <begin position="105"/>
        <end position="127"/>
    </location>
</feature>
<comment type="similarity">
    <text evidence="2">Belongs to the GtrA family.</text>
</comment>
<proteinExistence type="inferred from homology"/>
<evidence type="ECO:0000256" key="5">
    <source>
        <dbReference type="ARBA" id="ARBA00023136"/>
    </source>
</evidence>
<comment type="subcellular location">
    <subcellularLocation>
        <location evidence="1">Membrane</location>
        <topology evidence="1">Multi-pass membrane protein</topology>
    </subcellularLocation>
</comment>
<evidence type="ECO:0000313" key="8">
    <source>
        <dbReference type="EMBL" id="GIU67361.1"/>
    </source>
</evidence>
<dbReference type="RefSeq" id="WP_284360236.1">
    <property type="nucleotide sequence ID" value="NZ_BPFZ01000009.1"/>
</dbReference>
<keyword evidence="9" id="KW-1185">Reference proteome</keyword>
<dbReference type="InterPro" id="IPR007267">
    <property type="entry name" value="GtrA_DPMS_TM"/>
</dbReference>
<evidence type="ECO:0000259" key="7">
    <source>
        <dbReference type="Pfam" id="PF04138"/>
    </source>
</evidence>
<feature type="transmembrane region" description="Helical" evidence="6">
    <location>
        <begin position="12"/>
        <end position="30"/>
    </location>
</feature>
<dbReference type="Pfam" id="PF04138">
    <property type="entry name" value="GtrA_DPMS_TM"/>
    <property type="match status" value="1"/>
</dbReference>
<evidence type="ECO:0000313" key="9">
    <source>
        <dbReference type="Proteomes" id="UP001161064"/>
    </source>
</evidence>
<evidence type="ECO:0000256" key="2">
    <source>
        <dbReference type="ARBA" id="ARBA00009399"/>
    </source>
</evidence>
<keyword evidence="3 6" id="KW-0812">Transmembrane</keyword>
<dbReference type="EMBL" id="BPFZ01000009">
    <property type="protein sequence ID" value="GIU67361.1"/>
    <property type="molecule type" value="Genomic_DNA"/>
</dbReference>
<dbReference type="Proteomes" id="UP001161064">
    <property type="component" value="Unassembled WGS sequence"/>
</dbReference>
<comment type="caution">
    <text evidence="8">The sequence shown here is derived from an EMBL/GenBank/DDBJ whole genome shotgun (WGS) entry which is preliminary data.</text>
</comment>
<keyword evidence="5 6" id="KW-0472">Membrane</keyword>
<sequence>MTAAEWHQRAIVFVRYVIAGGVTSLVYILVYNAFVYVGLVRFLSSNLAYGAALLVQYSAHGKFTFGHRLHNSGTLWRYLIAVGVGFLIAAAISQANRKLYNLPDVLVSVIVMIIIAGTNFLFFNFWVFAGETNANKSDTDD</sequence>
<evidence type="ECO:0000256" key="6">
    <source>
        <dbReference type="SAM" id="Phobius"/>
    </source>
</evidence>
<dbReference type="PANTHER" id="PTHR38459:SF1">
    <property type="entry name" value="PROPHAGE BACTOPRENOL-LINKED GLUCOSE TRANSLOCASE HOMOLOG"/>
    <property type="match status" value="1"/>
</dbReference>
<dbReference type="PANTHER" id="PTHR38459">
    <property type="entry name" value="PROPHAGE BACTOPRENOL-LINKED GLUCOSE TRANSLOCASE HOMOLOG"/>
    <property type="match status" value="1"/>
</dbReference>
<protein>
    <recommendedName>
        <fullName evidence="7">GtrA/DPMS transmembrane domain-containing protein</fullName>
    </recommendedName>
</protein>
<gene>
    <name evidence="8" type="ORF">PsB1_1515</name>
</gene>
<reference evidence="8" key="1">
    <citation type="submission" date="2021-05" db="EMBL/GenBank/DDBJ databases">
        <authorList>
            <person name="Tanabe Y."/>
        </authorList>
    </citation>
    <scope>NUCLEOTIDE SEQUENCE</scope>
    <source>
        <strain evidence="8">BOTRYCO-1</strain>
    </source>
</reference>
<accession>A0ABQ4PWC4</accession>
<name>A0ABQ4PWC4_9PROT</name>
<evidence type="ECO:0000256" key="4">
    <source>
        <dbReference type="ARBA" id="ARBA00022989"/>
    </source>
</evidence>
<feature type="transmembrane region" description="Helical" evidence="6">
    <location>
        <begin position="75"/>
        <end position="93"/>
    </location>
</feature>
<evidence type="ECO:0000256" key="3">
    <source>
        <dbReference type="ARBA" id="ARBA00022692"/>
    </source>
</evidence>